<organism evidence="2 3">
    <name type="scientific">Tumebacillus avium</name>
    <dbReference type="NCBI Taxonomy" id="1903704"/>
    <lineage>
        <taxon>Bacteria</taxon>
        <taxon>Bacillati</taxon>
        <taxon>Bacillota</taxon>
        <taxon>Bacilli</taxon>
        <taxon>Bacillales</taxon>
        <taxon>Alicyclobacillaceae</taxon>
        <taxon>Tumebacillus</taxon>
    </lineage>
</organism>
<name>A0A1Y0IWN4_9BACL</name>
<dbReference type="EMBL" id="CP021434">
    <property type="protein sequence ID" value="ARU63753.1"/>
    <property type="molecule type" value="Genomic_DNA"/>
</dbReference>
<keyword evidence="3" id="KW-1185">Reference proteome</keyword>
<evidence type="ECO:0000256" key="1">
    <source>
        <dbReference type="SAM" id="Phobius"/>
    </source>
</evidence>
<proteinExistence type="predicted"/>
<evidence type="ECO:0000313" key="2">
    <source>
        <dbReference type="EMBL" id="ARU63753.1"/>
    </source>
</evidence>
<gene>
    <name evidence="2" type="ORF">CBW65_02350</name>
</gene>
<sequence>MTGWIGWPLERVVLLLLGLMFLMIFVQVTMFHYRQNFRHWSMWIPVLATPVDGLALVTLAFYNADWLRVVLAVLMGASLVAGVFGSIMHVRGVGERVGGYEVRNFLVGPPAALPGLITISSLLGLFLLYWS</sequence>
<keyword evidence="1" id="KW-0472">Membrane</keyword>
<dbReference type="KEGG" id="tum:CBW65_02350"/>
<keyword evidence="1" id="KW-1133">Transmembrane helix</keyword>
<feature type="transmembrane region" description="Helical" evidence="1">
    <location>
        <begin position="12"/>
        <end position="34"/>
    </location>
</feature>
<evidence type="ECO:0000313" key="3">
    <source>
        <dbReference type="Proteomes" id="UP000195437"/>
    </source>
</evidence>
<dbReference type="OrthoDB" id="109833at2"/>
<dbReference type="Proteomes" id="UP000195437">
    <property type="component" value="Chromosome"/>
</dbReference>
<feature type="transmembrane region" description="Helical" evidence="1">
    <location>
        <begin position="111"/>
        <end position="130"/>
    </location>
</feature>
<reference evidence="3" key="1">
    <citation type="submission" date="2017-05" db="EMBL/GenBank/DDBJ databases">
        <authorList>
            <person name="Sung H."/>
        </authorList>
    </citation>
    <scope>NUCLEOTIDE SEQUENCE [LARGE SCALE GENOMIC DNA]</scope>
    <source>
        <strain evidence="3">AR23208</strain>
    </source>
</reference>
<protein>
    <submittedName>
        <fullName evidence="2">Uncharacterized protein</fullName>
    </submittedName>
</protein>
<dbReference type="AlphaFoldDB" id="A0A1Y0IWN4"/>
<feature type="transmembrane region" description="Helical" evidence="1">
    <location>
        <begin position="40"/>
        <end position="62"/>
    </location>
</feature>
<accession>A0A1Y0IWN4</accession>
<keyword evidence="1" id="KW-0812">Transmembrane</keyword>
<feature type="transmembrane region" description="Helical" evidence="1">
    <location>
        <begin position="69"/>
        <end position="91"/>
    </location>
</feature>